<sequence>MKLYGLGKTIRRKIRLTFQQLLSSYVLVSRDVIPIGFPKNIRFRERRLIISADGLAVEPDSETERVFPTPTDSAQRRKWYQIQIKWLKPYAGRPIGGRLSLSSSKL</sequence>
<protein>
    <submittedName>
        <fullName evidence="1">Uncharacterized protein</fullName>
    </submittedName>
</protein>
<evidence type="ECO:0000313" key="1">
    <source>
        <dbReference type="EMBL" id="CAL1394424.1"/>
    </source>
</evidence>
<keyword evidence="2" id="KW-1185">Reference proteome</keyword>
<reference evidence="1 2" key="1">
    <citation type="submission" date="2024-04" db="EMBL/GenBank/DDBJ databases">
        <authorList>
            <person name="Fracassetti M."/>
        </authorList>
    </citation>
    <scope>NUCLEOTIDE SEQUENCE [LARGE SCALE GENOMIC DNA]</scope>
</reference>
<name>A0AAV2F871_9ROSI</name>
<evidence type="ECO:0000313" key="2">
    <source>
        <dbReference type="Proteomes" id="UP001497516"/>
    </source>
</evidence>
<dbReference type="EMBL" id="OZ034819">
    <property type="protein sequence ID" value="CAL1394424.1"/>
    <property type="molecule type" value="Genomic_DNA"/>
</dbReference>
<dbReference type="AlphaFoldDB" id="A0AAV2F871"/>
<organism evidence="1 2">
    <name type="scientific">Linum trigynum</name>
    <dbReference type="NCBI Taxonomy" id="586398"/>
    <lineage>
        <taxon>Eukaryota</taxon>
        <taxon>Viridiplantae</taxon>
        <taxon>Streptophyta</taxon>
        <taxon>Embryophyta</taxon>
        <taxon>Tracheophyta</taxon>
        <taxon>Spermatophyta</taxon>
        <taxon>Magnoliopsida</taxon>
        <taxon>eudicotyledons</taxon>
        <taxon>Gunneridae</taxon>
        <taxon>Pentapetalae</taxon>
        <taxon>rosids</taxon>
        <taxon>fabids</taxon>
        <taxon>Malpighiales</taxon>
        <taxon>Linaceae</taxon>
        <taxon>Linum</taxon>
    </lineage>
</organism>
<gene>
    <name evidence="1" type="ORF">LTRI10_LOCUS34929</name>
</gene>
<accession>A0AAV2F871</accession>
<dbReference type="Proteomes" id="UP001497516">
    <property type="component" value="Chromosome 6"/>
</dbReference>
<proteinExistence type="predicted"/>